<comment type="caution">
    <text evidence="1">The sequence shown here is derived from an EMBL/GenBank/DDBJ whole genome shotgun (WGS) entry which is preliminary data.</text>
</comment>
<evidence type="ECO:0000313" key="1">
    <source>
        <dbReference type="EMBL" id="GME25406.1"/>
    </source>
</evidence>
<gene>
    <name evidence="1" type="primary">g641</name>
    <name evidence="1" type="ORF">NpPPO83_00000641</name>
</gene>
<reference evidence="1" key="1">
    <citation type="submission" date="2024-09" db="EMBL/GenBank/DDBJ databases">
        <title>Draft Genome Sequences of Neofusicoccum parvum.</title>
        <authorList>
            <person name="Ashida A."/>
            <person name="Camagna M."/>
            <person name="Tanaka A."/>
            <person name="Takemoto D."/>
        </authorList>
    </citation>
    <scope>NUCLEOTIDE SEQUENCE</scope>
    <source>
        <strain evidence="1">PPO83</strain>
    </source>
</reference>
<organism evidence="1 2">
    <name type="scientific">Neofusicoccum parvum</name>
    <dbReference type="NCBI Taxonomy" id="310453"/>
    <lineage>
        <taxon>Eukaryota</taxon>
        <taxon>Fungi</taxon>
        <taxon>Dikarya</taxon>
        <taxon>Ascomycota</taxon>
        <taxon>Pezizomycotina</taxon>
        <taxon>Dothideomycetes</taxon>
        <taxon>Dothideomycetes incertae sedis</taxon>
        <taxon>Botryosphaeriales</taxon>
        <taxon>Botryosphaeriaceae</taxon>
        <taxon>Neofusicoccum</taxon>
    </lineage>
</organism>
<name>A0ACB5RY76_9PEZI</name>
<sequence length="880" mass="95556">MMMDVDQRDQGDHRLAHQHPSPASQPAHAPPSASTANSSAHHSPIPAPHQKPTLPPISGRPSPPASSRSREYSLPAQTPTTNGHRPNGSQIAYPSPSPQEVSMDALLRLQTQVQYNTAGLQTQRRDFETLSHAVSRLSDEMGRIENMVQALRQELQARPIAPAAPAQAPPGSQIDDATLNLFVENLSSVASKVGEVDTLKMQLEIVKRRIKIMEEDSAPSGPPLNGAAPAPAPAVGSFASPREAMATPMRYDPVERDGRGYHSEDVRDQQFAAAATPTTFVPYNSTEQAHSEDNWRSESQRAPSSAGKESRRGRGGGRGRGRRSLPADSREVGDAPEWENPSWNGNGTQPGPNGYYHMEIGPDGTKVPRGSSIVRRGSGGNGPIAMRPIEMTRPTTGGDPYAHTKKTRTKPIRNADGILIRKDGRPDMRSQSSAANLRKVHARKEQERILEQRSGTPTSGLASTPLNNGSRDGSHSNGSTPEKEMSPANEHERHEAIMKQVFPNGVDQIKAHKYHEQYFPPSASPNATKVKPEVNTPSERGSVSEVDEPAERASQVNGRSPASEVHEGDKMDVVPKRSDVDAGGSSHGSNFSSDFAPLGATTTNIAILTATAPAHTLHATMRAATPQALGWLRALVRRELRAPTLQSASPRPSRLRARASAATPTPRPHARAFSTTASRPQDPRPSSSSSPSPTAETAAPAAQHTHYTFFPKTLPAGPPPAGPFAIDLRALRNEFLQLQASAHPDRHGGADKRRAEGLSARINEAYRTLQNPLLRAQHLLSLRGIDVAEDERLKVEDPELLMEVLEARERIEEAGSEEEVQAMRVENGRRVEGSVEVLDRAFREDDVETAKEEAVRLRYWVNIKESLDAWEPGKPVVLQH</sequence>
<evidence type="ECO:0000313" key="2">
    <source>
        <dbReference type="Proteomes" id="UP001165186"/>
    </source>
</evidence>
<accession>A0ACB5RY76</accession>
<dbReference type="EMBL" id="BSXG01000019">
    <property type="protein sequence ID" value="GME25406.1"/>
    <property type="molecule type" value="Genomic_DNA"/>
</dbReference>
<protein>
    <submittedName>
        <fullName evidence="1">Uncharacterized protein</fullName>
    </submittedName>
</protein>
<proteinExistence type="predicted"/>
<keyword evidence="2" id="KW-1185">Reference proteome</keyword>
<dbReference type="Proteomes" id="UP001165186">
    <property type="component" value="Unassembled WGS sequence"/>
</dbReference>